<evidence type="ECO:0000256" key="1">
    <source>
        <dbReference type="SAM" id="Coils"/>
    </source>
</evidence>
<dbReference type="Proteomes" id="UP000271974">
    <property type="component" value="Unassembled WGS sequence"/>
</dbReference>
<reference evidence="3 4" key="1">
    <citation type="submission" date="2019-01" db="EMBL/GenBank/DDBJ databases">
        <title>A draft genome assembly of the solar-powered sea slug Elysia chlorotica.</title>
        <authorList>
            <person name="Cai H."/>
            <person name="Li Q."/>
            <person name="Fang X."/>
            <person name="Li J."/>
            <person name="Curtis N.E."/>
            <person name="Altenburger A."/>
            <person name="Shibata T."/>
            <person name="Feng M."/>
            <person name="Maeda T."/>
            <person name="Schwartz J.A."/>
            <person name="Shigenobu S."/>
            <person name="Lundholm N."/>
            <person name="Nishiyama T."/>
            <person name="Yang H."/>
            <person name="Hasebe M."/>
            <person name="Li S."/>
            <person name="Pierce S.K."/>
            <person name="Wang J."/>
        </authorList>
    </citation>
    <scope>NUCLEOTIDE SEQUENCE [LARGE SCALE GENOMIC DNA]</scope>
    <source>
        <strain evidence="3">EC2010</strain>
        <tissue evidence="3">Whole organism of an adult</tissue>
    </source>
</reference>
<proteinExistence type="predicted"/>
<comment type="caution">
    <text evidence="3">The sequence shown here is derived from an EMBL/GenBank/DDBJ whole genome shotgun (WGS) entry which is preliminary data.</text>
</comment>
<dbReference type="EMBL" id="RQTK01000307">
    <property type="protein sequence ID" value="RUS82036.1"/>
    <property type="molecule type" value="Genomic_DNA"/>
</dbReference>
<keyword evidence="1" id="KW-0175">Coiled coil</keyword>
<dbReference type="OrthoDB" id="6098013at2759"/>
<name>A0A433TKL3_ELYCH</name>
<dbReference type="SUPFAM" id="SSF57997">
    <property type="entry name" value="Tropomyosin"/>
    <property type="match status" value="1"/>
</dbReference>
<sequence>VSLLADQASSNLPDQVEELSRARKEHASATASLQASLDELEEKLAKVKEFNQGLANQKKRLITDMCIKECDRDEAKQRITDLKKELEEAAEESVFLTSQIKQKKMEKEKSDKTYKEYVQKMEVYKQSVDKFEQGLPDMTELDMAKKKLKALEEERDEVQRDLNLLSGSREDCWDDVMNDIRRNIQDLESNVKKRNVHVEKLEGKLHDRQREKNKLETANMILKNRNSALLIRLKRQLEIQKKKFAHLTNHIDITEERLKSSKDRLEKLTQDQ</sequence>
<gene>
    <name evidence="3" type="ORF">EGW08_010192</name>
</gene>
<organism evidence="3 4">
    <name type="scientific">Elysia chlorotica</name>
    <name type="common">Eastern emerald elysia</name>
    <name type="synonym">Sea slug</name>
    <dbReference type="NCBI Taxonomy" id="188477"/>
    <lineage>
        <taxon>Eukaryota</taxon>
        <taxon>Metazoa</taxon>
        <taxon>Spiralia</taxon>
        <taxon>Lophotrochozoa</taxon>
        <taxon>Mollusca</taxon>
        <taxon>Gastropoda</taxon>
        <taxon>Heterobranchia</taxon>
        <taxon>Euthyneura</taxon>
        <taxon>Panpulmonata</taxon>
        <taxon>Sacoglossa</taxon>
        <taxon>Placobranchoidea</taxon>
        <taxon>Plakobranchidae</taxon>
        <taxon>Elysia</taxon>
    </lineage>
</organism>
<evidence type="ECO:0000256" key="2">
    <source>
        <dbReference type="SAM" id="MobiDB-lite"/>
    </source>
</evidence>
<keyword evidence="4" id="KW-1185">Reference proteome</keyword>
<feature type="region of interest" description="Disordered" evidence="2">
    <location>
        <begin position="1"/>
        <end position="23"/>
    </location>
</feature>
<accession>A0A433TKL3</accession>
<feature type="non-terminal residue" evidence="3">
    <location>
        <position position="1"/>
    </location>
</feature>
<feature type="coiled-coil region" evidence="1">
    <location>
        <begin position="23"/>
        <end position="106"/>
    </location>
</feature>
<protein>
    <submittedName>
        <fullName evidence="3">Uncharacterized protein</fullName>
    </submittedName>
</protein>
<evidence type="ECO:0000313" key="4">
    <source>
        <dbReference type="Proteomes" id="UP000271974"/>
    </source>
</evidence>
<feature type="coiled-coil region" evidence="1">
    <location>
        <begin position="141"/>
        <end position="218"/>
    </location>
</feature>
<evidence type="ECO:0000313" key="3">
    <source>
        <dbReference type="EMBL" id="RUS82036.1"/>
    </source>
</evidence>
<dbReference type="AlphaFoldDB" id="A0A433TKL3"/>